<feature type="region of interest" description="Disordered" evidence="1">
    <location>
        <begin position="309"/>
        <end position="328"/>
    </location>
</feature>
<proteinExistence type="predicted"/>
<dbReference type="EMBL" id="BAABDH010000020">
    <property type="protein sequence ID" value="GAA3928228.1"/>
    <property type="molecule type" value="Genomic_DNA"/>
</dbReference>
<keyword evidence="2" id="KW-0732">Signal</keyword>
<evidence type="ECO:0000256" key="1">
    <source>
        <dbReference type="SAM" id="MobiDB-lite"/>
    </source>
</evidence>
<feature type="signal peptide" evidence="2">
    <location>
        <begin position="1"/>
        <end position="22"/>
    </location>
</feature>
<organism evidence="3 4">
    <name type="scientific">Hymenobacter algoricola</name>
    <dbReference type="NCBI Taxonomy" id="486267"/>
    <lineage>
        <taxon>Bacteria</taxon>
        <taxon>Pseudomonadati</taxon>
        <taxon>Bacteroidota</taxon>
        <taxon>Cytophagia</taxon>
        <taxon>Cytophagales</taxon>
        <taxon>Hymenobacteraceae</taxon>
        <taxon>Hymenobacter</taxon>
    </lineage>
</organism>
<dbReference type="Gene3D" id="1.25.40.390">
    <property type="match status" value="1"/>
</dbReference>
<dbReference type="SUPFAM" id="SSF48452">
    <property type="entry name" value="TPR-like"/>
    <property type="match status" value="1"/>
</dbReference>
<dbReference type="InterPro" id="IPR041662">
    <property type="entry name" value="SusD-like_2"/>
</dbReference>
<gene>
    <name evidence="3" type="ORF">GCM10022406_12310</name>
</gene>
<evidence type="ECO:0000256" key="2">
    <source>
        <dbReference type="SAM" id="SignalP"/>
    </source>
</evidence>
<sequence>MKFSLKTTFLYRLGLLLTLTTAASSCSKDEFLDVNDNPNLPQSVTPNVLLTGIEATTGFAVGNELGRVTSLLIQHQAGIANQPATYDTYALRGAFDNSWNFELYGGALINTRLLIDQNQATNPVYAGLGKLMRAYNFALATDLWGDVPYSQANLGPANLQPRFDAQQDIYQGNTALGIESLFDLVRSGMKDLDNTSNLLLPGTADDIVYKGDLVKWRRFGNTLLLKLANTISRKNPDLARTVINEVLAKGPTAIITSNTDDFEVPFGTSVGNQNPLYSYNFVNRPDDQMMSRRFLDSLRIVRIRPASGTPPRPDTVFRNDPRLPRFFTTTPRTTAASKTPFGFFTGYDNAGTQAVPLRVNRSRYAPYVVGVSGEAPVRLVTNFQRAFILAESALTLGTAGDAQALFQEGIRASMTKAGVSATDITAYFVANPSLVTLSPAAADRDKNLNKILTQKWIAWVGNGYEAFNDFRRTGYPRLQIVLFPSSDSPSSIPVRLFYPNSEISTNTSQVPTPQPNVTARVWWDID</sequence>
<accession>A0ABP7MQL2</accession>
<dbReference type="RefSeq" id="WP_345111548.1">
    <property type="nucleotide sequence ID" value="NZ_BAABDH010000020.1"/>
</dbReference>
<keyword evidence="3" id="KW-0449">Lipoprotein</keyword>
<protein>
    <submittedName>
        <fullName evidence="3">SusD/RagB family nutrient-binding outer membrane lipoprotein</fullName>
    </submittedName>
</protein>
<dbReference type="InterPro" id="IPR011990">
    <property type="entry name" value="TPR-like_helical_dom_sf"/>
</dbReference>
<dbReference type="PROSITE" id="PS51257">
    <property type="entry name" value="PROKAR_LIPOPROTEIN"/>
    <property type="match status" value="1"/>
</dbReference>
<feature type="chain" id="PRO_5046535039" evidence="2">
    <location>
        <begin position="23"/>
        <end position="526"/>
    </location>
</feature>
<keyword evidence="4" id="KW-1185">Reference proteome</keyword>
<dbReference type="Pfam" id="PF12771">
    <property type="entry name" value="SusD-like_2"/>
    <property type="match status" value="1"/>
</dbReference>
<reference evidence="4" key="1">
    <citation type="journal article" date="2019" name="Int. J. Syst. Evol. Microbiol.">
        <title>The Global Catalogue of Microorganisms (GCM) 10K type strain sequencing project: providing services to taxonomists for standard genome sequencing and annotation.</title>
        <authorList>
            <consortium name="The Broad Institute Genomics Platform"/>
            <consortium name="The Broad Institute Genome Sequencing Center for Infectious Disease"/>
            <person name="Wu L."/>
            <person name="Ma J."/>
        </authorList>
    </citation>
    <scope>NUCLEOTIDE SEQUENCE [LARGE SCALE GENOMIC DNA]</scope>
    <source>
        <strain evidence="4">JCM 17214</strain>
    </source>
</reference>
<comment type="caution">
    <text evidence="3">The sequence shown here is derived from an EMBL/GenBank/DDBJ whole genome shotgun (WGS) entry which is preliminary data.</text>
</comment>
<name>A0ABP7MQL2_9BACT</name>
<evidence type="ECO:0000313" key="4">
    <source>
        <dbReference type="Proteomes" id="UP001499909"/>
    </source>
</evidence>
<dbReference type="Proteomes" id="UP001499909">
    <property type="component" value="Unassembled WGS sequence"/>
</dbReference>
<evidence type="ECO:0000313" key="3">
    <source>
        <dbReference type="EMBL" id="GAA3928228.1"/>
    </source>
</evidence>